<name>A0A2W1JTB4_9CYAN</name>
<dbReference type="RefSeq" id="WP_199464425.1">
    <property type="nucleotide sequence ID" value="NZ_CAWNWM010000011.1"/>
</dbReference>
<proteinExistence type="predicted"/>
<evidence type="ECO:0000313" key="2">
    <source>
        <dbReference type="EMBL" id="PZD72171.1"/>
    </source>
</evidence>
<feature type="transmembrane region" description="Helical" evidence="1">
    <location>
        <begin position="60"/>
        <end position="79"/>
    </location>
</feature>
<feature type="transmembrane region" description="Helical" evidence="1">
    <location>
        <begin position="86"/>
        <end position="105"/>
    </location>
</feature>
<keyword evidence="1" id="KW-0812">Transmembrane</keyword>
<dbReference type="AlphaFoldDB" id="A0A2W1JTB4"/>
<feature type="transmembrane region" description="Helical" evidence="1">
    <location>
        <begin position="12"/>
        <end position="33"/>
    </location>
</feature>
<feature type="transmembrane region" description="Helical" evidence="1">
    <location>
        <begin position="117"/>
        <end position="135"/>
    </location>
</feature>
<sequence length="147" mass="16684">MNNTGKTEQLMFRRISLVLLLMRIGVFMMMAVWGLDKFARPEHAVAVFSTFYGVGGVTQFIPYVIGAIQLAVFTGFLLGYRKRITYGLVLLMHALSTLIAFPLYLNPYVDDPSNPNILFWAAWPVLAACFGLYYLRDLDTRFVVDKS</sequence>
<evidence type="ECO:0008006" key="4">
    <source>
        <dbReference type="Google" id="ProtNLM"/>
    </source>
</evidence>
<organism evidence="2 3">
    <name type="scientific">Acaryochloris thomasi RCC1774</name>
    <dbReference type="NCBI Taxonomy" id="1764569"/>
    <lineage>
        <taxon>Bacteria</taxon>
        <taxon>Bacillati</taxon>
        <taxon>Cyanobacteriota</taxon>
        <taxon>Cyanophyceae</taxon>
        <taxon>Acaryochloridales</taxon>
        <taxon>Acaryochloridaceae</taxon>
        <taxon>Acaryochloris</taxon>
        <taxon>Acaryochloris thomasi</taxon>
    </lineage>
</organism>
<evidence type="ECO:0000313" key="3">
    <source>
        <dbReference type="Proteomes" id="UP000248857"/>
    </source>
</evidence>
<gene>
    <name evidence="2" type="ORF">C1752_03757</name>
</gene>
<comment type="caution">
    <text evidence="2">The sequence shown here is derived from an EMBL/GenBank/DDBJ whole genome shotgun (WGS) entry which is preliminary data.</text>
</comment>
<dbReference type="EMBL" id="PQWO01000011">
    <property type="protein sequence ID" value="PZD72171.1"/>
    <property type="molecule type" value="Genomic_DNA"/>
</dbReference>
<dbReference type="Proteomes" id="UP000248857">
    <property type="component" value="Unassembled WGS sequence"/>
</dbReference>
<reference evidence="2 3" key="1">
    <citation type="journal article" date="2018" name="Sci. Rep.">
        <title>A novel species of the marine cyanobacterium Acaryochloris with a unique pigment content and lifestyle.</title>
        <authorList>
            <person name="Partensky F."/>
            <person name="Six C."/>
            <person name="Ratin M."/>
            <person name="Garczarek L."/>
            <person name="Vaulot D."/>
            <person name="Probert I."/>
            <person name="Calteau A."/>
            <person name="Gourvil P."/>
            <person name="Marie D."/>
            <person name="Grebert T."/>
            <person name="Bouchier C."/>
            <person name="Le Panse S."/>
            <person name="Gachenot M."/>
            <person name="Rodriguez F."/>
            <person name="Garrido J.L."/>
        </authorList>
    </citation>
    <scope>NUCLEOTIDE SEQUENCE [LARGE SCALE GENOMIC DNA]</scope>
    <source>
        <strain evidence="2 3">RCC1774</strain>
    </source>
</reference>
<keyword evidence="1" id="KW-1133">Transmembrane helix</keyword>
<accession>A0A2W1JTB4</accession>
<keyword evidence="3" id="KW-1185">Reference proteome</keyword>
<keyword evidence="1" id="KW-0472">Membrane</keyword>
<evidence type="ECO:0000256" key="1">
    <source>
        <dbReference type="SAM" id="Phobius"/>
    </source>
</evidence>
<protein>
    <recommendedName>
        <fullName evidence="4">DoxX protein</fullName>
    </recommendedName>
</protein>